<feature type="compositionally biased region" description="Basic and acidic residues" evidence="1">
    <location>
        <begin position="53"/>
        <end position="71"/>
    </location>
</feature>
<proteinExistence type="predicted"/>
<dbReference type="AlphaFoldDB" id="A0A345DYU7"/>
<feature type="compositionally biased region" description="Basic and acidic residues" evidence="1">
    <location>
        <begin position="14"/>
        <end position="25"/>
    </location>
</feature>
<sequence>MTQSSDSGATAEDETPRGAPKPEELDGREDGEESGEDIPPEAREEKEYDDEYGEAREIANPDQHRDDEAYD</sequence>
<dbReference type="GeneID" id="37281921"/>
<keyword evidence="3" id="KW-1185">Reference proteome</keyword>
<dbReference type="OrthoDB" id="381649at2157"/>
<dbReference type="Proteomes" id="UP000253273">
    <property type="component" value="Chromosome"/>
</dbReference>
<name>A0A345DYU7_9EURY</name>
<evidence type="ECO:0000256" key="1">
    <source>
        <dbReference type="SAM" id="MobiDB-lite"/>
    </source>
</evidence>
<accession>A0A345DYU7</accession>
<feature type="compositionally biased region" description="Acidic residues" evidence="1">
    <location>
        <begin position="26"/>
        <end position="39"/>
    </location>
</feature>
<dbReference type="RefSeq" id="WP_114584274.1">
    <property type="nucleotide sequence ID" value="NZ_CP031150.1"/>
</dbReference>
<gene>
    <name evidence="2" type="ORF">DU500_01010</name>
</gene>
<reference evidence="2 3" key="1">
    <citation type="submission" date="2018-07" db="EMBL/GenBank/DDBJ databases">
        <title>Genome sequences of Haloplanus sp. CBA1113.</title>
        <authorList>
            <person name="Kim Y.B."/>
            <person name="Roh S.W."/>
        </authorList>
    </citation>
    <scope>NUCLEOTIDE SEQUENCE [LARGE SCALE GENOMIC DNA]</scope>
    <source>
        <strain evidence="2 3">CBA1113</strain>
    </source>
</reference>
<evidence type="ECO:0000313" key="3">
    <source>
        <dbReference type="Proteomes" id="UP000253273"/>
    </source>
</evidence>
<organism evidence="2 3">
    <name type="scientific">Haloplanus rubicundus</name>
    <dbReference type="NCBI Taxonomy" id="1547898"/>
    <lineage>
        <taxon>Archaea</taxon>
        <taxon>Methanobacteriati</taxon>
        <taxon>Methanobacteriota</taxon>
        <taxon>Stenosarchaea group</taxon>
        <taxon>Halobacteria</taxon>
        <taxon>Halobacteriales</taxon>
        <taxon>Haloferacaceae</taxon>
        <taxon>Haloplanus</taxon>
    </lineage>
</organism>
<feature type="region of interest" description="Disordered" evidence="1">
    <location>
        <begin position="1"/>
        <end position="71"/>
    </location>
</feature>
<dbReference type="EMBL" id="CP031150">
    <property type="protein sequence ID" value="AXG05119.1"/>
    <property type="molecule type" value="Genomic_DNA"/>
</dbReference>
<evidence type="ECO:0000313" key="2">
    <source>
        <dbReference type="EMBL" id="AXG05119.1"/>
    </source>
</evidence>
<protein>
    <submittedName>
        <fullName evidence="2">Uncharacterized protein</fullName>
    </submittedName>
</protein>
<dbReference type="KEGG" id="haj:DU500_01010"/>